<proteinExistence type="predicted"/>
<organism evidence="2 3">
    <name type="scientific">Rotaria magnacalcarata</name>
    <dbReference type="NCBI Taxonomy" id="392030"/>
    <lineage>
        <taxon>Eukaryota</taxon>
        <taxon>Metazoa</taxon>
        <taxon>Spiralia</taxon>
        <taxon>Gnathifera</taxon>
        <taxon>Rotifera</taxon>
        <taxon>Eurotatoria</taxon>
        <taxon>Bdelloidea</taxon>
        <taxon>Philodinida</taxon>
        <taxon>Philodinidae</taxon>
        <taxon>Rotaria</taxon>
    </lineage>
</organism>
<name>A0A8S3IHP6_9BILA</name>
<dbReference type="EMBL" id="CAJOBI010332648">
    <property type="protein sequence ID" value="CAF5201064.1"/>
    <property type="molecule type" value="Genomic_DNA"/>
</dbReference>
<evidence type="ECO:0000313" key="2">
    <source>
        <dbReference type="EMBL" id="CAF5201064.1"/>
    </source>
</evidence>
<accession>A0A8S3IHP6</accession>
<evidence type="ECO:0000313" key="3">
    <source>
        <dbReference type="Proteomes" id="UP000676336"/>
    </source>
</evidence>
<evidence type="ECO:0000313" key="1">
    <source>
        <dbReference type="EMBL" id="CAF5123554.1"/>
    </source>
</evidence>
<dbReference type="EMBL" id="CAJOBH010245485">
    <property type="protein sequence ID" value="CAF5123554.1"/>
    <property type="molecule type" value="Genomic_DNA"/>
</dbReference>
<gene>
    <name evidence="1" type="ORF">BYL167_LOCUS67429</name>
    <name evidence="2" type="ORF">SMN809_LOCUS75512</name>
</gene>
<protein>
    <submittedName>
        <fullName evidence="2">Uncharacterized protein</fullName>
    </submittedName>
</protein>
<dbReference type="Proteomes" id="UP000676336">
    <property type="component" value="Unassembled WGS sequence"/>
</dbReference>
<comment type="caution">
    <text evidence="2">The sequence shown here is derived from an EMBL/GenBank/DDBJ whole genome shotgun (WGS) entry which is preliminary data.</text>
</comment>
<dbReference type="Proteomes" id="UP000681967">
    <property type="component" value="Unassembled WGS sequence"/>
</dbReference>
<sequence>MYTSSLLTQKRYVISIESSEEFENSINYEQEERNDKKIPTFVCDGKEQNIFDAWQTTREKNNKGACEYNFTDKES</sequence>
<dbReference type="AlphaFoldDB" id="A0A8S3IHP6"/>
<reference evidence="2" key="1">
    <citation type="submission" date="2021-02" db="EMBL/GenBank/DDBJ databases">
        <authorList>
            <person name="Nowell W R."/>
        </authorList>
    </citation>
    <scope>NUCLEOTIDE SEQUENCE</scope>
</reference>